<dbReference type="Proteomes" id="UP001054821">
    <property type="component" value="Chromosome 5"/>
</dbReference>
<sequence length="141" mass="16427">MTLTYSHEDAAYFLTLTTPSLQGERRIEKKLCLRELAKVYMEEFIVALCVLPYLLPCSQGFCVLPYLPVFCLTYCHAHMISVFCLTYCHAHMISMFCLIYCRAHRVSVFFLIYSCAHRVSMFCYVPYFLGFALVFPLRTLP</sequence>
<organism evidence="2 3">
    <name type="scientific">Prunus dulcis</name>
    <name type="common">Almond</name>
    <name type="synonym">Amygdalus dulcis</name>
    <dbReference type="NCBI Taxonomy" id="3755"/>
    <lineage>
        <taxon>Eukaryota</taxon>
        <taxon>Viridiplantae</taxon>
        <taxon>Streptophyta</taxon>
        <taxon>Embryophyta</taxon>
        <taxon>Tracheophyta</taxon>
        <taxon>Spermatophyta</taxon>
        <taxon>Magnoliopsida</taxon>
        <taxon>eudicotyledons</taxon>
        <taxon>Gunneridae</taxon>
        <taxon>Pentapetalae</taxon>
        <taxon>rosids</taxon>
        <taxon>fabids</taxon>
        <taxon>Rosales</taxon>
        <taxon>Rosaceae</taxon>
        <taxon>Amygdaloideae</taxon>
        <taxon>Amygdaleae</taxon>
        <taxon>Prunus</taxon>
    </lineage>
</organism>
<evidence type="ECO:0000313" key="2">
    <source>
        <dbReference type="EMBL" id="KAI5327892.1"/>
    </source>
</evidence>
<gene>
    <name evidence="2" type="ORF">L3X38_027288</name>
</gene>
<feature type="transmembrane region" description="Helical" evidence="1">
    <location>
        <begin position="108"/>
        <end position="135"/>
    </location>
</feature>
<evidence type="ECO:0000256" key="1">
    <source>
        <dbReference type="SAM" id="Phobius"/>
    </source>
</evidence>
<name>A0AAD4YZB2_PRUDU</name>
<keyword evidence="1" id="KW-1133">Transmembrane helix</keyword>
<accession>A0AAD4YZB2</accession>
<keyword evidence="1" id="KW-0812">Transmembrane</keyword>
<comment type="caution">
    <text evidence="2">The sequence shown here is derived from an EMBL/GenBank/DDBJ whole genome shotgun (WGS) entry which is preliminary data.</text>
</comment>
<dbReference type="EMBL" id="JAJFAZ020000005">
    <property type="protein sequence ID" value="KAI5327892.1"/>
    <property type="molecule type" value="Genomic_DNA"/>
</dbReference>
<feature type="transmembrane region" description="Helical" evidence="1">
    <location>
        <begin position="79"/>
        <end position="101"/>
    </location>
</feature>
<keyword evidence="3" id="KW-1185">Reference proteome</keyword>
<protein>
    <submittedName>
        <fullName evidence="2">Uncharacterized protein</fullName>
    </submittedName>
</protein>
<dbReference type="AlphaFoldDB" id="A0AAD4YZB2"/>
<evidence type="ECO:0000313" key="3">
    <source>
        <dbReference type="Proteomes" id="UP001054821"/>
    </source>
</evidence>
<reference evidence="2 3" key="1">
    <citation type="journal article" date="2022" name="G3 (Bethesda)">
        <title>Whole-genome sequence and methylome profiling of the almond [Prunus dulcis (Mill.) D.A. Webb] cultivar 'Nonpareil'.</title>
        <authorList>
            <person name="D'Amico-Willman K.M."/>
            <person name="Ouma W.Z."/>
            <person name="Meulia T."/>
            <person name="Sideli G.M."/>
            <person name="Gradziel T.M."/>
            <person name="Fresnedo-Ramirez J."/>
        </authorList>
    </citation>
    <scope>NUCLEOTIDE SEQUENCE [LARGE SCALE GENOMIC DNA]</scope>
    <source>
        <strain evidence="2">Clone GOH B32 T37-40</strain>
    </source>
</reference>
<keyword evidence="1" id="KW-0472">Membrane</keyword>
<feature type="transmembrane region" description="Helical" evidence="1">
    <location>
        <begin position="44"/>
        <end position="67"/>
    </location>
</feature>
<proteinExistence type="predicted"/>